<dbReference type="AlphaFoldDB" id="A0A445D0E8"/>
<evidence type="ECO:0000313" key="3">
    <source>
        <dbReference type="Proteomes" id="UP000289738"/>
    </source>
</evidence>
<dbReference type="EMBL" id="SDMP01000005">
    <property type="protein sequence ID" value="RYR56639.1"/>
    <property type="molecule type" value="Genomic_DNA"/>
</dbReference>
<dbReference type="PANTHER" id="PTHR12790:SF0">
    <property type="entry name" value="RNA POLYMERASE I-SPECIFIC TRANSCRIPTION INITIATION FACTOR RRN3-RELATED"/>
    <property type="match status" value="1"/>
</dbReference>
<name>A0A445D0E8_ARAHY</name>
<keyword evidence="3" id="KW-1185">Reference proteome</keyword>
<dbReference type="EMBL" id="SDMP01000005">
    <property type="protein sequence ID" value="RYR56640.1"/>
    <property type="molecule type" value="Genomic_DNA"/>
</dbReference>
<dbReference type="GO" id="GO:0005634">
    <property type="term" value="C:nucleus"/>
    <property type="evidence" value="ECO:0007669"/>
    <property type="project" value="TreeGrafter"/>
</dbReference>
<organism evidence="2 3">
    <name type="scientific">Arachis hypogaea</name>
    <name type="common">Peanut</name>
    <dbReference type="NCBI Taxonomy" id="3818"/>
    <lineage>
        <taxon>Eukaryota</taxon>
        <taxon>Viridiplantae</taxon>
        <taxon>Streptophyta</taxon>
        <taxon>Embryophyta</taxon>
        <taxon>Tracheophyta</taxon>
        <taxon>Spermatophyta</taxon>
        <taxon>Magnoliopsida</taxon>
        <taxon>eudicotyledons</taxon>
        <taxon>Gunneridae</taxon>
        <taxon>Pentapetalae</taxon>
        <taxon>rosids</taxon>
        <taxon>fabids</taxon>
        <taxon>Fabales</taxon>
        <taxon>Fabaceae</taxon>
        <taxon>Papilionoideae</taxon>
        <taxon>50 kb inversion clade</taxon>
        <taxon>dalbergioids sensu lato</taxon>
        <taxon>Dalbergieae</taxon>
        <taxon>Pterocarpus clade</taxon>
        <taxon>Arachis</taxon>
    </lineage>
</organism>
<proteinExistence type="inferred from homology"/>
<dbReference type="InterPro" id="IPR007991">
    <property type="entry name" value="RNA_pol_I_trans_ini_fac_RRN3"/>
</dbReference>
<evidence type="ECO:0000256" key="1">
    <source>
        <dbReference type="ARBA" id="ARBA00010098"/>
    </source>
</evidence>
<gene>
    <name evidence="2" type="ORF">Ahy_A05g022322</name>
</gene>
<dbReference type="GO" id="GO:0006361">
    <property type="term" value="P:transcription initiation at RNA polymerase I promoter"/>
    <property type="evidence" value="ECO:0007669"/>
    <property type="project" value="InterPro"/>
</dbReference>
<protein>
    <recommendedName>
        <fullName evidence="4">RNA polymerase I-specific transcription initiation factor</fullName>
    </recommendedName>
</protein>
<dbReference type="Pfam" id="PF05327">
    <property type="entry name" value="RRN3"/>
    <property type="match status" value="1"/>
</dbReference>
<dbReference type="GO" id="GO:0001042">
    <property type="term" value="F:RNA polymerase I core binding"/>
    <property type="evidence" value="ECO:0007669"/>
    <property type="project" value="TreeGrafter"/>
</dbReference>
<comment type="caution">
    <text evidence="2">The sequence shown here is derived from an EMBL/GenBank/DDBJ whole genome shotgun (WGS) entry which is preliminary data.</text>
</comment>
<comment type="similarity">
    <text evidence="1">Belongs to the RRN3 family.</text>
</comment>
<sequence>MGRVSGAEKQEFSEMENAEFSDLQLICHVRDALSAVTLGDRENYDELVGYLHRKESLNPDDIALLETTLKALSGTVSCIDSVHHESLLSAVYRMSLWNYGTSIMDALIELIVSLAASNGKYIDWSLELLVNNFTPPYHLMDSLKQESGIEKKNKVLSRVHAAFEAIAVLVPLAPLRLSPIVVQRMPLIYSKGPEILMYVENMLKLESGAIGEIVGVTMLPAIVDRLIELDVEIGWDGLLQEDAKGIFEMELEDAEFADGDGDGDDNMVGVSIVILSEHPCMLTCQADCIQAWLDQAVGVVKWLCEVAKLHMVNSGKRPRKQLGHRVISSAINYNSQEGKSLCSKLVVDSQLTVNFSANFCVNCKPAAEYLNRKTLEGNTIAEKLDSLIELTFLHLESCQSSGRLSEVFDVLLRSFQRTILNAYKSKFTQFVVFYACALDPEDCGVKFAMVLTDMFLSNVNPPNTRMSAVAYLASYLSRAKFVSAALVASILQRLVDWCLNYCQSHDSVMNLRAHQVFYSGCQALMYMLCFRMRSLMDAPRLKMQLLNMPMEPILQHKLNPLKVCLPTVVVEFLRQAKAAKLFMTSESFAFDDMLESDLSRAFGGIDRLDAFFPFDPCLLKKSESYIRPHFARWSKIKCDGANDGDLSESGSDASDDEFVDMNENDMIEDDMTVSVQAGLDFDPDLNRMSITPKNKFLLHFQQQNARMPARIRPSTSPESL</sequence>
<evidence type="ECO:0000313" key="2">
    <source>
        <dbReference type="EMBL" id="RYR56640.1"/>
    </source>
</evidence>
<evidence type="ECO:0008006" key="4">
    <source>
        <dbReference type="Google" id="ProtNLM"/>
    </source>
</evidence>
<dbReference type="STRING" id="3818.A0A445D0E8"/>
<reference evidence="2 3" key="1">
    <citation type="submission" date="2019-01" db="EMBL/GenBank/DDBJ databases">
        <title>Sequencing of cultivated peanut Arachis hypogaea provides insights into genome evolution and oil improvement.</title>
        <authorList>
            <person name="Chen X."/>
        </authorList>
    </citation>
    <scope>NUCLEOTIDE SEQUENCE [LARGE SCALE GENOMIC DNA]</scope>
    <source>
        <strain evidence="3">cv. Fuhuasheng</strain>
        <strain evidence="2">GDAAS-fuhuasheng2018</strain>
        <tissue evidence="2">Leaves</tissue>
    </source>
</reference>
<dbReference type="Proteomes" id="UP000289738">
    <property type="component" value="Chromosome A05"/>
</dbReference>
<dbReference type="PANTHER" id="PTHR12790">
    <property type="entry name" value="TRANSCRIPTION INITIATION FACTOR IA RRN3"/>
    <property type="match status" value="1"/>
</dbReference>
<dbReference type="GO" id="GO:0001181">
    <property type="term" value="F:RNA polymerase I general transcription initiation factor activity"/>
    <property type="evidence" value="ECO:0007669"/>
    <property type="project" value="InterPro"/>
</dbReference>
<accession>A0A445D0E8</accession>